<evidence type="ECO:0000256" key="1">
    <source>
        <dbReference type="SAM" id="Phobius"/>
    </source>
</evidence>
<proteinExistence type="predicted"/>
<feature type="transmembrane region" description="Helical" evidence="1">
    <location>
        <begin position="70"/>
        <end position="94"/>
    </location>
</feature>
<gene>
    <name evidence="2" type="ORF">SAMN05444004_10540</name>
</gene>
<evidence type="ECO:0000313" key="2">
    <source>
        <dbReference type="EMBL" id="SDZ01421.1"/>
    </source>
</evidence>
<name>A0A1H3PK41_9RHOB</name>
<evidence type="ECO:0000313" key="3">
    <source>
        <dbReference type="Proteomes" id="UP000198914"/>
    </source>
</evidence>
<dbReference type="STRING" id="1244108.SAMN05444004_10540"/>
<dbReference type="AlphaFoldDB" id="A0A1H3PK41"/>
<keyword evidence="1" id="KW-0472">Membrane</keyword>
<reference evidence="3" key="1">
    <citation type="submission" date="2016-10" db="EMBL/GenBank/DDBJ databases">
        <authorList>
            <person name="Varghese N."/>
            <person name="Submissions S."/>
        </authorList>
    </citation>
    <scope>NUCLEOTIDE SEQUENCE [LARGE SCALE GENOMIC DNA]</scope>
    <source>
        <strain evidence="3">DSM 100420</strain>
    </source>
</reference>
<keyword evidence="3" id="KW-1185">Reference proteome</keyword>
<protein>
    <submittedName>
        <fullName evidence="2">Uncharacterized protein</fullName>
    </submittedName>
</protein>
<keyword evidence="1" id="KW-1133">Transmembrane helix</keyword>
<keyword evidence="1" id="KW-0812">Transmembrane</keyword>
<accession>A0A1H3PK41</accession>
<sequence>MIATVVFPLVLLALAAWVIPWLLSKVMPEGVFWLFLIGVISAVALALIAAVGFFVLYGRAGEAVLDVAPWYFVILSARAALVWGPVMVLSLANIPKNWKEAVW</sequence>
<dbReference type="Proteomes" id="UP000198914">
    <property type="component" value="Unassembled WGS sequence"/>
</dbReference>
<dbReference type="RefSeq" id="WP_092644457.1">
    <property type="nucleotide sequence ID" value="NZ_FNPX01000005.1"/>
</dbReference>
<dbReference type="EMBL" id="FNPX01000005">
    <property type="protein sequence ID" value="SDZ01421.1"/>
    <property type="molecule type" value="Genomic_DNA"/>
</dbReference>
<organism evidence="2 3">
    <name type="scientific">Jannaschia faecimaris</name>
    <dbReference type="NCBI Taxonomy" id="1244108"/>
    <lineage>
        <taxon>Bacteria</taxon>
        <taxon>Pseudomonadati</taxon>
        <taxon>Pseudomonadota</taxon>
        <taxon>Alphaproteobacteria</taxon>
        <taxon>Rhodobacterales</taxon>
        <taxon>Roseobacteraceae</taxon>
        <taxon>Jannaschia</taxon>
    </lineage>
</organism>
<feature type="transmembrane region" description="Helical" evidence="1">
    <location>
        <begin position="31"/>
        <end position="58"/>
    </location>
</feature>
<dbReference type="OrthoDB" id="7652057at2"/>